<dbReference type="InterPro" id="IPR048930">
    <property type="entry name" value="Bact_transglu_N_2"/>
</dbReference>
<organism evidence="2 3">
    <name type="scientific">Bosea caraganae</name>
    <dbReference type="NCBI Taxonomy" id="2763117"/>
    <lineage>
        <taxon>Bacteria</taxon>
        <taxon>Pseudomonadati</taxon>
        <taxon>Pseudomonadota</taxon>
        <taxon>Alphaproteobacteria</taxon>
        <taxon>Hyphomicrobiales</taxon>
        <taxon>Boseaceae</taxon>
        <taxon>Bosea</taxon>
    </lineage>
</organism>
<dbReference type="RefSeq" id="WP_114828147.1">
    <property type="nucleotide sequence ID" value="NZ_QQTO01000037.1"/>
</dbReference>
<dbReference type="SUPFAM" id="SSF54001">
    <property type="entry name" value="Cysteine proteinases"/>
    <property type="match status" value="1"/>
</dbReference>
<dbReference type="PANTHER" id="PTHR33490">
    <property type="entry name" value="BLR5614 PROTEIN-RELATED"/>
    <property type="match status" value="1"/>
</dbReference>
<gene>
    <name evidence="2" type="ORF">DWE98_05315</name>
</gene>
<name>A0A370L9P6_9HYPH</name>
<feature type="domain" description="Transglutaminase-like" evidence="1">
    <location>
        <begin position="159"/>
        <end position="219"/>
    </location>
</feature>
<dbReference type="AlphaFoldDB" id="A0A370L9P6"/>
<dbReference type="SMART" id="SM00460">
    <property type="entry name" value="TGc"/>
    <property type="match status" value="1"/>
</dbReference>
<evidence type="ECO:0000313" key="3">
    <source>
        <dbReference type="Proteomes" id="UP000255207"/>
    </source>
</evidence>
<dbReference type="InterPro" id="IPR038765">
    <property type="entry name" value="Papain-like_cys_pep_sf"/>
</dbReference>
<evidence type="ECO:0000313" key="2">
    <source>
        <dbReference type="EMBL" id="RDJ28022.1"/>
    </source>
</evidence>
<keyword evidence="3" id="KW-1185">Reference proteome</keyword>
<dbReference type="Pfam" id="PF01841">
    <property type="entry name" value="Transglut_core"/>
    <property type="match status" value="1"/>
</dbReference>
<dbReference type="OrthoDB" id="5438043at2"/>
<protein>
    <submittedName>
        <fullName evidence="2">Transglutaminase family protein</fullName>
    </submittedName>
</protein>
<dbReference type="InterPro" id="IPR002931">
    <property type="entry name" value="Transglutaminase-like"/>
</dbReference>
<dbReference type="EMBL" id="QQTP01000002">
    <property type="protein sequence ID" value="RDJ28022.1"/>
    <property type="molecule type" value="Genomic_DNA"/>
</dbReference>
<sequence length="268" mass="29602">MKLNVSASLTYSFSSPTQVIAAIEAAHSPDQTILSEELWITSGPALIRDTEAASGERRFRTALEGQVGINYRAVVDNGQRPLLGPDARQHDWAELPREVLPYLLPSRFCPSDEFMRFAQREFRSVRGGGARVLAMLDWLNAHVDYVHGVSTAKTTAEHTFIDRAGVCRDFSHLGITLARAMNIPARAVSAYALALKPPDFHAVFEVYLDGRWWLLDPTRLAPIEGMVRIASGRDAADIAFLTSEYNCQCLSQVITVTQAPDEAETRAA</sequence>
<accession>A0A370L9P6</accession>
<dbReference type="Proteomes" id="UP000255207">
    <property type="component" value="Unassembled WGS sequence"/>
</dbReference>
<evidence type="ECO:0000259" key="1">
    <source>
        <dbReference type="SMART" id="SM00460"/>
    </source>
</evidence>
<reference evidence="3" key="1">
    <citation type="submission" date="2018-07" db="EMBL/GenBank/DDBJ databases">
        <authorList>
            <person name="Safronova V.I."/>
            <person name="Chirak E.R."/>
            <person name="Sazanova A.L."/>
        </authorList>
    </citation>
    <scope>NUCLEOTIDE SEQUENCE [LARGE SCALE GENOMIC DNA]</scope>
    <source>
        <strain evidence="3">RCAM04685</strain>
    </source>
</reference>
<dbReference type="Gene3D" id="2.60.40.2250">
    <property type="match status" value="1"/>
</dbReference>
<proteinExistence type="predicted"/>
<comment type="caution">
    <text evidence="2">The sequence shown here is derived from an EMBL/GenBank/DDBJ whole genome shotgun (WGS) entry which is preliminary data.</text>
</comment>
<dbReference type="PANTHER" id="PTHR33490:SF12">
    <property type="entry name" value="BLL5557 PROTEIN"/>
    <property type="match status" value="1"/>
</dbReference>
<dbReference type="Pfam" id="PF21295">
    <property type="entry name" value="Bact_transglu_N_2"/>
    <property type="match status" value="1"/>
</dbReference>
<dbReference type="Gene3D" id="3.10.620.30">
    <property type="match status" value="1"/>
</dbReference>